<accession>A0A2J7RLK0</accession>
<gene>
    <name evidence="3" type="ORF">B7P43_G03457</name>
</gene>
<feature type="compositionally biased region" description="Polar residues" evidence="1">
    <location>
        <begin position="189"/>
        <end position="203"/>
    </location>
</feature>
<feature type="non-terminal residue" evidence="3">
    <location>
        <position position="1"/>
    </location>
</feature>
<dbReference type="Gene3D" id="1.20.1250.20">
    <property type="entry name" value="MFS general substrate transporter like domains"/>
    <property type="match status" value="1"/>
</dbReference>
<keyword evidence="2" id="KW-0812">Transmembrane</keyword>
<dbReference type="InParanoid" id="A0A2J7RLK0"/>
<protein>
    <submittedName>
        <fullName evidence="3">Uncharacterized protein</fullName>
    </submittedName>
</protein>
<keyword evidence="2" id="KW-0472">Membrane</keyword>
<dbReference type="OrthoDB" id="410267at2759"/>
<proteinExistence type="predicted"/>
<feature type="transmembrane region" description="Helical" evidence="2">
    <location>
        <begin position="395"/>
        <end position="414"/>
    </location>
</feature>
<keyword evidence="4" id="KW-1185">Reference proteome</keyword>
<dbReference type="EMBL" id="NEVH01002684">
    <property type="protein sequence ID" value="PNF41708.1"/>
    <property type="molecule type" value="Genomic_DNA"/>
</dbReference>
<evidence type="ECO:0000256" key="2">
    <source>
        <dbReference type="SAM" id="Phobius"/>
    </source>
</evidence>
<dbReference type="STRING" id="105785.A0A2J7RLK0"/>
<name>A0A2J7RLK0_9NEOP</name>
<dbReference type="Proteomes" id="UP000235965">
    <property type="component" value="Unassembled WGS sequence"/>
</dbReference>
<dbReference type="AlphaFoldDB" id="A0A2J7RLK0"/>
<dbReference type="SUPFAM" id="SSF103473">
    <property type="entry name" value="MFS general substrate transporter"/>
    <property type="match status" value="1"/>
</dbReference>
<organism evidence="3 4">
    <name type="scientific">Cryptotermes secundus</name>
    <dbReference type="NCBI Taxonomy" id="105785"/>
    <lineage>
        <taxon>Eukaryota</taxon>
        <taxon>Metazoa</taxon>
        <taxon>Ecdysozoa</taxon>
        <taxon>Arthropoda</taxon>
        <taxon>Hexapoda</taxon>
        <taxon>Insecta</taxon>
        <taxon>Pterygota</taxon>
        <taxon>Neoptera</taxon>
        <taxon>Polyneoptera</taxon>
        <taxon>Dictyoptera</taxon>
        <taxon>Blattodea</taxon>
        <taxon>Blattoidea</taxon>
        <taxon>Termitoidae</taxon>
        <taxon>Kalotermitidae</taxon>
        <taxon>Cryptotermitinae</taxon>
        <taxon>Cryptotermes</taxon>
    </lineage>
</organism>
<reference evidence="3 4" key="1">
    <citation type="submission" date="2017-12" db="EMBL/GenBank/DDBJ databases">
        <title>Hemimetabolous genomes reveal molecular basis of termite eusociality.</title>
        <authorList>
            <person name="Harrison M.C."/>
            <person name="Jongepier E."/>
            <person name="Robertson H.M."/>
            <person name="Arning N."/>
            <person name="Bitard-Feildel T."/>
            <person name="Chao H."/>
            <person name="Childers C.P."/>
            <person name="Dinh H."/>
            <person name="Doddapaneni H."/>
            <person name="Dugan S."/>
            <person name="Gowin J."/>
            <person name="Greiner C."/>
            <person name="Han Y."/>
            <person name="Hu H."/>
            <person name="Hughes D.S.T."/>
            <person name="Huylmans A.-K."/>
            <person name="Kemena C."/>
            <person name="Kremer L.P.M."/>
            <person name="Lee S.L."/>
            <person name="Lopez-Ezquerra A."/>
            <person name="Mallet L."/>
            <person name="Monroy-Kuhn J.M."/>
            <person name="Moser A."/>
            <person name="Murali S.C."/>
            <person name="Muzny D.M."/>
            <person name="Otani S."/>
            <person name="Piulachs M.-D."/>
            <person name="Poelchau M."/>
            <person name="Qu J."/>
            <person name="Schaub F."/>
            <person name="Wada-Katsumata A."/>
            <person name="Worley K.C."/>
            <person name="Xie Q."/>
            <person name="Ylla G."/>
            <person name="Poulsen M."/>
            <person name="Gibbs R.A."/>
            <person name="Schal C."/>
            <person name="Richards S."/>
            <person name="Belles X."/>
            <person name="Korb J."/>
            <person name="Bornberg-Bauer E."/>
        </authorList>
    </citation>
    <scope>NUCLEOTIDE SEQUENCE [LARGE SCALE GENOMIC DNA]</scope>
    <source>
        <tissue evidence="3">Whole body</tissue>
    </source>
</reference>
<sequence length="562" mass="62795">SFCVENGLAKYKSISDDNNNNDNNNRDNEIEENKSFNKTLGSSGLELDRQAIRGTLNALPVNSALWTTNSLNVDNTDVSEFGSLQSNSIDIPNVLCAQKTDCVTRKVRSLENIVPVCDKLNLINQSDAFKEVILLSNMSSDCIPPSDKLSKSENELTTYVHNMKKPHENKCVLKRSSTGSFEQMLSTNGTSFSVDDQRGQSSDKYQKCHSTEQRDSNRSIDYIGISENLQSNDSFAFQAPKDQRNTNTNITKTVKQHNEVNQIVLSSLDSVESENPLWTAKLISSETTAVDSASDSYQGSNSLRRWYRYHSSLSHVLRRLTLSCSCHINHCHNSQRYLRKHFISLYWNIPEVIRIPYFFPSLLLRLTQRICPMGFAALSPLLAKRMIDGCTKEEAVFSVSISGFVWLCFLLVTPWCSKIPPSKHKYLFAAGNILSAYGLHLLSKAKSHDTLTISCGIFGLGLGATMVTSNIVMRDALETWNLDKVDVILDLMSGVLILIAGSLMDLILKAQDGLTSCFTLLALVYLVTGTTWLLRPLITRLRCHHHAYRVWSTNGGHLLTSG</sequence>
<feature type="transmembrane region" description="Helical" evidence="2">
    <location>
        <begin position="485"/>
        <end position="507"/>
    </location>
</feature>
<evidence type="ECO:0000313" key="3">
    <source>
        <dbReference type="EMBL" id="PNF41708.1"/>
    </source>
</evidence>
<feature type="region of interest" description="Disordered" evidence="1">
    <location>
        <begin position="189"/>
        <end position="217"/>
    </location>
</feature>
<evidence type="ECO:0000256" key="1">
    <source>
        <dbReference type="SAM" id="MobiDB-lite"/>
    </source>
</evidence>
<dbReference type="EMBL" id="NEVH01002684">
    <property type="protein sequence ID" value="PNF41707.1"/>
    <property type="molecule type" value="Genomic_DNA"/>
</dbReference>
<dbReference type="InterPro" id="IPR036259">
    <property type="entry name" value="MFS_trans_sf"/>
</dbReference>
<feature type="compositionally biased region" description="Basic and acidic residues" evidence="1">
    <location>
        <begin position="204"/>
        <end position="217"/>
    </location>
</feature>
<feature type="transmembrane region" description="Helical" evidence="2">
    <location>
        <begin position="451"/>
        <end position="473"/>
    </location>
</feature>
<feature type="transmembrane region" description="Helical" evidence="2">
    <location>
        <begin position="513"/>
        <end position="534"/>
    </location>
</feature>
<comment type="caution">
    <text evidence="3">The sequence shown here is derived from an EMBL/GenBank/DDBJ whole genome shotgun (WGS) entry which is preliminary data.</text>
</comment>
<keyword evidence="2" id="KW-1133">Transmembrane helix</keyword>
<evidence type="ECO:0000313" key="4">
    <source>
        <dbReference type="Proteomes" id="UP000235965"/>
    </source>
</evidence>